<accession>A0A815JS95</accession>
<dbReference type="Proteomes" id="UP000663834">
    <property type="component" value="Unassembled WGS sequence"/>
</dbReference>
<organism evidence="2 3">
    <name type="scientific">Rotaria magnacalcarata</name>
    <dbReference type="NCBI Taxonomy" id="392030"/>
    <lineage>
        <taxon>Eukaryota</taxon>
        <taxon>Metazoa</taxon>
        <taxon>Spiralia</taxon>
        <taxon>Gnathifera</taxon>
        <taxon>Rotifera</taxon>
        <taxon>Eurotatoria</taxon>
        <taxon>Bdelloidea</taxon>
        <taxon>Philodinida</taxon>
        <taxon>Philodinidae</taxon>
        <taxon>Rotaria</taxon>
    </lineage>
</organism>
<sequence length="728" mass="84718">MTQRRSRKPIVSDMSHFTNLNGDDDDNDDDDDDDEKHWYHIRSPSPPSSLSINNNFTHQLSPSTMGSWGFDVNRPTNGQTLLSFTSNNNSNNDQHTIPRRTKDYNERLVDISSSLSSQNFPLRTPTLTRHRNGNEFAAVDRLVLGPNRMKEQNYYLTDDLYPQEVIPTNQSPVSSNNHRKTQAEQELIAWQNRMLQRDHRNGCQSPNVINRKNGLNSSQSSSRQIASSTRPISAMSNMSGSQYLEHDFHESTIKSARVIKRYIELLYHLQTYYERITNQLFNGNKFLRTNESSQSIFINHCRKISDQLQKLKPIWEEKLAYLQNLLKNISSFEWSTIKSETTFLQRRSNLNNLIQTLNTQKDLDETDLSIRADIDRVLHDDKLAVQLQEELSTLLQHQSLLNDLTALLQWNRQIYSRNEQNRVENVLPLLREQTATTDSYISHVSQQLTELVINLRSLEKYILSYTNTIPSIDDRIVPSKNGSSNRNHWRPYEENDLDELKIKESRLQEYDRNGNRNGDLPIKKTRSASLSRVLDSEESNHYLDREDQRTPPKKSNIHVNGNSNNNNNTGTIARLATVKSAKRDNKSQPNSILKPYPPTPSLNERKINFDMNTEILKPNRVDIPDHRFVDFDSDDQVLAMHERIGKLKRRDESRKVVSKQNLQIMNEQDFDDDHIRSYLNQRKFDKEQERALNIQSRLAEETKEKTREIAAKHALYKAYPQRAISPHS</sequence>
<proteinExistence type="predicted"/>
<feature type="region of interest" description="Disordered" evidence="1">
    <location>
        <begin position="200"/>
        <end position="232"/>
    </location>
</feature>
<dbReference type="OrthoDB" id="10015676at2759"/>
<dbReference type="AlphaFoldDB" id="A0A815JS95"/>
<protein>
    <submittedName>
        <fullName evidence="2">Uncharacterized protein</fullName>
    </submittedName>
</protein>
<dbReference type="EMBL" id="CAJNOW010003460">
    <property type="protein sequence ID" value="CAF1382822.1"/>
    <property type="molecule type" value="Genomic_DNA"/>
</dbReference>
<name>A0A815JS95_9BILA</name>
<feature type="compositionally biased region" description="Basic and acidic residues" evidence="1">
    <location>
        <begin position="534"/>
        <end position="550"/>
    </location>
</feature>
<evidence type="ECO:0000256" key="1">
    <source>
        <dbReference type="SAM" id="MobiDB-lite"/>
    </source>
</evidence>
<feature type="compositionally biased region" description="Low complexity" evidence="1">
    <location>
        <begin position="217"/>
        <end position="228"/>
    </location>
</feature>
<reference evidence="2" key="1">
    <citation type="submission" date="2021-02" db="EMBL/GenBank/DDBJ databases">
        <authorList>
            <person name="Nowell W R."/>
        </authorList>
    </citation>
    <scope>NUCLEOTIDE SEQUENCE</scope>
</reference>
<gene>
    <name evidence="2" type="ORF">KQP761_LOCUS8801</name>
</gene>
<feature type="compositionally biased region" description="Acidic residues" evidence="1">
    <location>
        <begin position="22"/>
        <end position="34"/>
    </location>
</feature>
<evidence type="ECO:0000313" key="2">
    <source>
        <dbReference type="EMBL" id="CAF1382822.1"/>
    </source>
</evidence>
<comment type="caution">
    <text evidence="2">The sequence shown here is derived from an EMBL/GenBank/DDBJ whole genome shotgun (WGS) entry which is preliminary data.</text>
</comment>
<evidence type="ECO:0000313" key="3">
    <source>
        <dbReference type="Proteomes" id="UP000663834"/>
    </source>
</evidence>
<feature type="region of interest" description="Disordered" evidence="1">
    <location>
        <begin position="1"/>
        <end position="36"/>
    </location>
</feature>
<feature type="region of interest" description="Disordered" evidence="1">
    <location>
        <begin position="510"/>
        <end position="603"/>
    </location>
</feature>
<feature type="compositionally biased region" description="Low complexity" evidence="1">
    <location>
        <begin position="557"/>
        <end position="572"/>
    </location>
</feature>
<feature type="compositionally biased region" description="Polar residues" evidence="1">
    <location>
        <begin position="202"/>
        <end position="216"/>
    </location>
</feature>